<dbReference type="Pfam" id="PF07661">
    <property type="entry name" value="MORN_2"/>
    <property type="match status" value="3"/>
</dbReference>
<dbReference type="SUPFAM" id="SSF82171">
    <property type="entry name" value="DPP6 N-terminal domain-like"/>
    <property type="match status" value="1"/>
</dbReference>
<feature type="signal peptide" evidence="1">
    <location>
        <begin position="1"/>
        <end position="23"/>
    </location>
</feature>
<evidence type="ECO:0000313" key="2">
    <source>
        <dbReference type="EMBL" id="MFC4634414.1"/>
    </source>
</evidence>
<feature type="chain" id="PRO_5047067730" evidence="1">
    <location>
        <begin position="24"/>
        <end position="449"/>
    </location>
</feature>
<dbReference type="InterPro" id="IPR011652">
    <property type="entry name" value="MORN_2"/>
</dbReference>
<evidence type="ECO:0000313" key="3">
    <source>
        <dbReference type="Proteomes" id="UP001596043"/>
    </source>
</evidence>
<dbReference type="SUPFAM" id="SSF82185">
    <property type="entry name" value="Histone H3 K4-specific methyltransferase SET7/9 N-terminal domain"/>
    <property type="match status" value="1"/>
</dbReference>
<proteinExistence type="predicted"/>
<organism evidence="2 3">
    <name type="scientific">Dokdonia ponticola</name>
    <dbReference type="NCBI Taxonomy" id="2041041"/>
    <lineage>
        <taxon>Bacteria</taxon>
        <taxon>Pseudomonadati</taxon>
        <taxon>Bacteroidota</taxon>
        <taxon>Flavobacteriia</taxon>
        <taxon>Flavobacteriales</taxon>
        <taxon>Flavobacteriaceae</taxon>
        <taxon>Dokdonia</taxon>
    </lineage>
</organism>
<dbReference type="InterPro" id="IPR011659">
    <property type="entry name" value="WD40"/>
</dbReference>
<keyword evidence="3" id="KW-1185">Reference proteome</keyword>
<sequence>MKKTFRILLLSIACIGHYPLVMAQIQEPLPVSKESEVDSKTYTGIISEHYPNGSPSLWKTKVNGKSEGLWLEWYPNGTLRYRAYWKNSLGHGRWEYFYPNGQLRSESFYINDITQGIYRSYHENGQLKYDATYIDGKKEGLELTYDVNGLLLSRKQYTHGIQDIDEPMIFQKDLISVANGNEWGITFMPNGEKAYFTRRDTKTGEKRIYVTTKTNDTWSTPTIAPFSTDEDEGAFVNHDGSKLFFASYRPLPDRSTTEKMDMNIWYVDKTDDGWSAPKPLSTVINGSMKKDNVWPANYEAGPMTDAKGNLYFWTKGTDKNPTNLFMAKLKSNGTYDTPKELIPPSSATNYDTAPQLSPDGNILFFGSDDRYDGYGGSDLYYSVKKGDSWSTPKNLGPVINSSQSEGSPSFSPDGNYFYFSSNRGDAKDANGERIWNVYYMETRFLLIEK</sequence>
<accession>A0ABV9HYS4</accession>
<keyword evidence="1" id="KW-0732">Signal</keyword>
<dbReference type="Proteomes" id="UP001596043">
    <property type="component" value="Unassembled WGS sequence"/>
</dbReference>
<dbReference type="InterPro" id="IPR011042">
    <property type="entry name" value="6-blade_b-propeller_TolB-like"/>
</dbReference>
<gene>
    <name evidence="2" type="ORF">ACFO3O_10880</name>
</gene>
<dbReference type="Pfam" id="PF07676">
    <property type="entry name" value="PD40"/>
    <property type="match status" value="2"/>
</dbReference>
<dbReference type="Gene3D" id="2.120.10.30">
    <property type="entry name" value="TolB, C-terminal domain"/>
    <property type="match status" value="1"/>
</dbReference>
<name>A0ABV9HYS4_9FLAO</name>
<reference evidence="3" key="1">
    <citation type="journal article" date="2019" name="Int. J. Syst. Evol. Microbiol.">
        <title>The Global Catalogue of Microorganisms (GCM) 10K type strain sequencing project: providing services to taxonomists for standard genome sequencing and annotation.</title>
        <authorList>
            <consortium name="The Broad Institute Genomics Platform"/>
            <consortium name="The Broad Institute Genome Sequencing Center for Infectious Disease"/>
            <person name="Wu L."/>
            <person name="Ma J."/>
        </authorList>
    </citation>
    <scope>NUCLEOTIDE SEQUENCE [LARGE SCALE GENOMIC DNA]</scope>
    <source>
        <strain evidence="3">YJ-61-S</strain>
    </source>
</reference>
<protein>
    <submittedName>
        <fullName evidence="2">Uncharacterized protein</fullName>
    </submittedName>
</protein>
<comment type="caution">
    <text evidence="2">The sequence shown here is derived from an EMBL/GenBank/DDBJ whole genome shotgun (WGS) entry which is preliminary data.</text>
</comment>
<dbReference type="EMBL" id="JBHSFV010000006">
    <property type="protein sequence ID" value="MFC4634414.1"/>
    <property type="molecule type" value="Genomic_DNA"/>
</dbReference>
<dbReference type="RefSeq" id="WP_379978650.1">
    <property type="nucleotide sequence ID" value="NZ_JBHSFV010000006.1"/>
</dbReference>
<evidence type="ECO:0000256" key="1">
    <source>
        <dbReference type="SAM" id="SignalP"/>
    </source>
</evidence>
<dbReference type="Gene3D" id="3.90.930.1">
    <property type="match status" value="1"/>
</dbReference>